<dbReference type="Pfam" id="PF07110">
    <property type="entry name" value="EthD"/>
    <property type="match status" value="1"/>
</dbReference>
<dbReference type="Proteomes" id="UP000715441">
    <property type="component" value="Unassembled WGS sequence"/>
</dbReference>
<protein>
    <submittedName>
        <fullName evidence="2">EthD domain-containing protein</fullName>
    </submittedName>
</protein>
<evidence type="ECO:0000313" key="3">
    <source>
        <dbReference type="Proteomes" id="UP000715441"/>
    </source>
</evidence>
<sequence length="121" mass="13787">MIKLVFCLRRLPGLSRHEFLRYWLEEHGPLVRSHAEALHIRRYEQAHSVESAAGDALAAVRGAPSPFDGVASLWFDSMADMRAAGATPSGRHAARELLEDERRFIDLPRSPLWFTEEHRIV</sequence>
<dbReference type="EMBL" id="JAAXLS010000004">
    <property type="protein sequence ID" value="NKQ53187.1"/>
    <property type="molecule type" value="Genomic_DNA"/>
</dbReference>
<proteinExistence type="predicted"/>
<dbReference type="NCBIfam" id="TIGR02118">
    <property type="entry name" value="EthD family reductase"/>
    <property type="match status" value="1"/>
</dbReference>
<evidence type="ECO:0000313" key="2">
    <source>
        <dbReference type="EMBL" id="NKQ53187.1"/>
    </source>
</evidence>
<accession>A0ABX1J087</accession>
<name>A0ABX1J087_9PSEU</name>
<feature type="domain" description="EthD" evidence="1">
    <location>
        <begin position="12"/>
        <end position="107"/>
    </location>
</feature>
<dbReference type="InterPro" id="IPR009799">
    <property type="entry name" value="EthD_dom"/>
</dbReference>
<organism evidence="2 3">
    <name type="scientific">Amycolatopsis acididurans</name>
    <dbReference type="NCBI Taxonomy" id="2724524"/>
    <lineage>
        <taxon>Bacteria</taxon>
        <taxon>Bacillati</taxon>
        <taxon>Actinomycetota</taxon>
        <taxon>Actinomycetes</taxon>
        <taxon>Pseudonocardiales</taxon>
        <taxon>Pseudonocardiaceae</taxon>
        <taxon>Amycolatopsis</taxon>
    </lineage>
</organism>
<dbReference type="Gene3D" id="3.30.70.100">
    <property type="match status" value="1"/>
</dbReference>
<reference evidence="2 3" key="1">
    <citation type="submission" date="2020-04" db="EMBL/GenBank/DDBJ databases">
        <title>Novel species.</title>
        <authorList>
            <person name="Teo W.F.A."/>
            <person name="Lipun K."/>
            <person name="Srisuk N."/>
            <person name="Duangmal K."/>
        </authorList>
    </citation>
    <scope>NUCLEOTIDE SEQUENCE [LARGE SCALE GENOMIC DNA]</scope>
    <source>
        <strain evidence="2 3">K13G38</strain>
    </source>
</reference>
<keyword evidence="3" id="KW-1185">Reference proteome</keyword>
<evidence type="ECO:0000259" key="1">
    <source>
        <dbReference type="Pfam" id="PF07110"/>
    </source>
</evidence>
<dbReference type="SUPFAM" id="SSF54909">
    <property type="entry name" value="Dimeric alpha+beta barrel"/>
    <property type="match status" value="1"/>
</dbReference>
<dbReference type="InterPro" id="IPR011008">
    <property type="entry name" value="Dimeric_a/b-barrel"/>
</dbReference>
<dbReference type="RefSeq" id="WP_168513855.1">
    <property type="nucleotide sequence ID" value="NZ_JAAXLS010000004.1"/>
</dbReference>
<comment type="caution">
    <text evidence="2">The sequence shown here is derived from an EMBL/GenBank/DDBJ whole genome shotgun (WGS) entry which is preliminary data.</text>
</comment>
<gene>
    <name evidence="2" type="ORF">HFP15_09865</name>
</gene>